<dbReference type="AlphaFoldDB" id="A0A2N6CWE3"/>
<dbReference type="Proteomes" id="UP000235015">
    <property type="component" value="Unassembled WGS sequence"/>
</dbReference>
<dbReference type="PANTHER" id="PTHR30269">
    <property type="entry name" value="TRANSMEMBRANE PROTEIN YFCA"/>
    <property type="match status" value="1"/>
</dbReference>
<accession>A0A2N6CWE3</accession>
<feature type="transmembrane region" description="Helical" evidence="8">
    <location>
        <begin position="201"/>
        <end position="219"/>
    </location>
</feature>
<keyword evidence="4 8" id="KW-1003">Cell membrane</keyword>
<evidence type="ECO:0000256" key="2">
    <source>
        <dbReference type="ARBA" id="ARBA00009142"/>
    </source>
</evidence>
<evidence type="ECO:0000256" key="5">
    <source>
        <dbReference type="ARBA" id="ARBA00022692"/>
    </source>
</evidence>
<feature type="transmembrane region" description="Helical" evidence="8">
    <location>
        <begin position="170"/>
        <end position="189"/>
    </location>
</feature>
<evidence type="ECO:0000313" key="9">
    <source>
        <dbReference type="EMBL" id="PLX61576.1"/>
    </source>
</evidence>
<gene>
    <name evidence="9" type="ORF">C0630_10465</name>
</gene>
<name>A0A2N6CWE3_9GAMM</name>
<dbReference type="InterPro" id="IPR002781">
    <property type="entry name" value="TM_pro_TauE-like"/>
</dbReference>
<feature type="transmembrane region" description="Helical" evidence="8">
    <location>
        <begin position="76"/>
        <end position="94"/>
    </location>
</feature>
<dbReference type="Pfam" id="PF01925">
    <property type="entry name" value="TauE"/>
    <property type="match status" value="1"/>
</dbReference>
<dbReference type="RefSeq" id="WP_273439301.1">
    <property type="nucleotide sequence ID" value="NZ_PKUN01000014.1"/>
</dbReference>
<organism evidence="9 10">
    <name type="scientific">Sedimenticola selenatireducens</name>
    <dbReference type="NCBI Taxonomy" id="191960"/>
    <lineage>
        <taxon>Bacteria</taxon>
        <taxon>Pseudomonadati</taxon>
        <taxon>Pseudomonadota</taxon>
        <taxon>Gammaproteobacteria</taxon>
        <taxon>Chromatiales</taxon>
        <taxon>Sedimenticolaceae</taxon>
        <taxon>Sedimenticola</taxon>
    </lineage>
</organism>
<proteinExistence type="inferred from homology"/>
<comment type="similarity">
    <text evidence="2 8">Belongs to the 4-toluene sulfonate uptake permease (TSUP) (TC 2.A.102) family.</text>
</comment>
<dbReference type="PANTHER" id="PTHR30269:SF37">
    <property type="entry name" value="MEMBRANE TRANSPORTER PROTEIN"/>
    <property type="match status" value="1"/>
</dbReference>
<sequence>MIEDPLFYLCAIPAVLIFGMSKGGFGGGMSVVSVPLMALVVPPFQAAAVLLPLLVVMDIVAMWSFRGECSKDNLKIILPGAILGILVATLSFQYLSDDLIRLLIGVIAVTFSLNYWLNKKSRKTRGISRIRGTFWGALSGFTSFSVHSGLPPLSVYMLPQQLYKTILMGTFAWFFAVVNFIKLIPYFSLGQFDSTNMMTSLVLVPLAPIGVRLGFYLLNRVNVRQTYRILYFFLFVVGLNLLYKGATGIIH</sequence>
<evidence type="ECO:0000313" key="10">
    <source>
        <dbReference type="Proteomes" id="UP000235015"/>
    </source>
</evidence>
<evidence type="ECO:0000256" key="7">
    <source>
        <dbReference type="ARBA" id="ARBA00023136"/>
    </source>
</evidence>
<evidence type="ECO:0000256" key="6">
    <source>
        <dbReference type="ARBA" id="ARBA00022989"/>
    </source>
</evidence>
<feature type="transmembrane region" description="Helical" evidence="8">
    <location>
        <begin position="44"/>
        <end position="64"/>
    </location>
</feature>
<feature type="transmembrane region" description="Helical" evidence="8">
    <location>
        <begin position="7"/>
        <end position="32"/>
    </location>
</feature>
<protein>
    <recommendedName>
        <fullName evidence="8">Probable membrane transporter protein</fullName>
    </recommendedName>
</protein>
<keyword evidence="6 8" id="KW-1133">Transmembrane helix</keyword>
<comment type="caution">
    <text evidence="9">The sequence shown here is derived from an EMBL/GenBank/DDBJ whole genome shotgun (WGS) entry which is preliminary data.</text>
</comment>
<keyword evidence="7 8" id="KW-0472">Membrane</keyword>
<dbReference type="InterPro" id="IPR052017">
    <property type="entry name" value="TSUP"/>
</dbReference>
<evidence type="ECO:0000256" key="1">
    <source>
        <dbReference type="ARBA" id="ARBA00004651"/>
    </source>
</evidence>
<keyword evidence="3" id="KW-0813">Transport</keyword>
<feature type="transmembrane region" description="Helical" evidence="8">
    <location>
        <begin position="100"/>
        <end position="118"/>
    </location>
</feature>
<comment type="subcellular location">
    <subcellularLocation>
        <location evidence="1 8">Cell membrane</location>
        <topology evidence="1 8">Multi-pass membrane protein</topology>
    </subcellularLocation>
</comment>
<evidence type="ECO:0000256" key="4">
    <source>
        <dbReference type="ARBA" id="ARBA00022475"/>
    </source>
</evidence>
<feature type="transmembrane region" description="Helical" evidence="8">
    <location>
        <begin position="225"/>
        <end position="243"/>
    </location>
</feature>
<evidence type="ECO:0000256" key="3">
    <source>
        <dbReference type="ARBA" id="ARBA00022448"/>
    </source>
</evidence>
<evidence type="ECO:0000256" key="8">
    <source>
        <dbReference type="RuleBase" id="RU363041"/>
    </source>
</evidence>
<dbReference type="EMBL" id="PKUN01000014">
    <property type="protein sequence ID" value="PLX61576.1"/>
    <property type="molecule type" value="Genomic_DNA"/>
</dbReference>
<reference evidence="9 10" key="1">
    <citation type="submission" date="2017-11" db="EMBL/GenBank/DDBJ databases">
        <title>Genome-resolved metagenomics identifies genetic mobility, metabolic interactions, and unexpected diversity in perchlorate-reducing communities.</title>
        <authorList>
            <person name="Barnum T.P."/>
            <person name="Figueroa I.A."/>
            <person name="Carlstrom C.I."/>
            <person name="Lucas L.N."/>
            <person name="Engelbrektson A.L."/>
            <person name="Coates J.D."/>
        </authorList>
    </citation>
    <scope>NUCLEOTIDE SEQUENCE [LARGE SCALE GENOMIC DNA]</scope>
    <source>
        <strain evidence="9">BM301</strain>
    </source>
</reference>
<dbReference type="GO" id="GO:0005886">
    <property type="term" value="C:plasma membrane"/>
    <property type="evidence" value="ECO:0007669"/>
    <property type="project" value="UniProtKB-SubCell"/>
</dbReference>
<keyword evidence="5 8" id="KW-0812">Transmembrane</keyword>